<evidence type="ECO:0000313" key="3">
    <source>
        <dbReference type="EMBL" id="AXV08286.1"/>
    </source>
</evidence>
<keyword evidence="4" id="KW-1185">Reference proteome</keyword>
<dbReference type="GO" id="GO:0016829">
    <property type="term" value="F:lyase activity"/>
    <property type="evidence" value="ECO:0007669"/>
    <property type="project" value="UniProtKB-KW"/>
</dbReference>
<gene>
    <name evidence="3" type="ORF">DVS28_a3613</name>
</gene>
<keyword evidence="1" id="KW-0479">Metal-binding</keyword>
<dbReference type="CDD" id="cd03416">
    <property type="entry name" value="CbiX_SirB_N"/>
    <property type="match status" value="1"/>
</dbReference>
<dbReference type="Gene3D" id="3.40.50.1400">
    <property type="match status" value="2"/>
</dbReference>
<reference evidence="3 4" key="1">
    <citation type="submission" date="2018-09" db="EMBL/GenBank/DDBJ databases">
        <title>Complete genome sequence of Euzebya sp. DY32-46 isolated from seawater of Pacific Ocean.</title>
        <authorList>
            <person name="Xu L."/>
            <person name="Wu Y.-H."/>
            <person name="Xu X.-W."/>
        </authorList>
    </citation>
    <scope>NUCLEOTIDE SEQUENCE [LARGE SCALE GENOMIC DNA]</scope>
    <source>
        <strain evidence="3 4">DY32-46</strain>
    </source>
</reference>
<organism evidence="3 4">
    <name type="scientific">Euzebya pacifica</name>
    <dbReference type="NCBI Taxonomy" id="1608957"/>
    <lineage>
        <taxon>Bacteria</taxon>
        <taxon>Bacillati</taxon>
        <taxon>Actinomycetota</taxon>
        <taxon>Nitriliruptoria</taxon>
        <taxon>Euzebyales</taxon>
    </lineage>
</organism>
<accession>A0A346Y1D9</accession>
<evidence type="ECO:0000313" key="4">
    <source>
        <dbReference type="Proteomes" id="UP000264006"/>
    </source>
</evidence>
<dbReference type="InterPro" id="IPR050963">
    <property type="entry name" value="Sirohydro_Cobaltochel/CbiX"/>
</dbReference>
<dbReference type="CDD" id="cd03414">
    <property type="entry name" value="CbiX_SirB_C"/>
    <property type="match status" value="1"/>
</dbReference>
<name>A0A346Y1D9_9ACTN</name>
<evidence type="ECO:0000256" key="2">
    <source>
        <dbReference type="ARBA" id="ARBA00023239"/>
    </source>
</evidence>
<protein>
    <submittedName>
        <fullName evidence="3">Sirohydrochlorin cobaltochelatase</fullName>
    </submittedName>
</protein>
<dbReference type="KEGG" id="euz:DVS28_a3613"/>
<evidence type="ECO:0000256" key="1">
    <source>
        <dbReference type="ARBA" id="ARBA00022723"/>
    </source>
</evidence>
<keyword evidence="2" id="KW-0456">Lyase</keyword>
<dbReference type="Proteomes" id="UP000264006">
    <property type="component" value="Chromosome"/>
</dbReference>
<dbReference type="InterPro" id="IPR002762">
    <property type="entry name" value="CbiX-like"/>
</dbReference>
<dbReference type="Pfam" id="PF01903">
    <property type="entry name" value="CbiX"/>
    <property type="match status" value="2"/>
</dbReference>
<dbReference type="EMBL" id="CP031165">
    <property type="protein sequence ID" value="AXV08286.1"/>
    <property type="molecule type" value="Genomic_DNA"/>
</dbReference>
<sequence length="285" mass="30537">MAMTSAPGLLLIAHGTRDPRGAEEMAELAELVQERVDGPVGNAWLEDFSDPQGVEGARPLVEAGVSRIVTLPMLNFAAYHAKTDVPEQLAEIHEAFPDVAISHGRVLGVHHDLLTLGWERIDAVSPKEGREEEVLIVAASGSSDPDANGELAKAARMLAEGSGHRWVEHSVAGVTWPRTDDVLRRVHRAGATRAVVFSWSLLAGLLEARVWDAVDAVEEETGLEIGRAGRFGPDPRVADALVGRYREALEGDIRANCDTCVYRVPFPGKEDRVGAPSAGGAAPRT</sequence>
<dbReference type="PANTHER" id="PTHR33542">
    <property type="entry name" value="SIROHYDROCHLORIN FERROCHELATASE, CHLOROPLASTIC"/>
    <property type="match status" value="1"/>
</dbReference>
<dbReference type="PANTHER" id="PTHR33542:SF3">
    <property type="entry name" value="SIROHYDROCHLORIN FERROCHELATASE, CHLOROPLASTIC"/>
    <property type="match status" value="1"/>
</dbReference>
<dbReference type="AlphaFoldDB" id="A0A346Y1D9"/>
<dbReference type="GO" id="GO:0046872">
    <property type="term" value="F:metal ion binding"/>
    <property type="evidence" value="ECO:0007669"/>
    <property type="project" value="UniProtKB-KW"/>
</dbReference>
<dbReference type="SUPFAM" id="SSF53800">
    <property type="entry name" value="Chelatase"/>
    <property type="match status" value="1"/>
</dbReference>
<proteinExistence type="predicted"/>